<dbReference type="EMBL" id="CAJOAZ010011612">
    <property type="protein sequence ID" value="CAF4239616.1"/>
    <property type="molecule type" value="Genomic_DNA"/>
</dbReference>
<dbReference type="GO" id="GO:0005615">
    <property type="term" value="C:extracellular space"/>
    <property type="evidence" value="ECO:0007669"/>
    <property type="project" value="TreeGrafter"/>
</dbReference>
<protein>
    <recommendedName>
        <fullName evidence="1">Aminopeptidase N-like N-terminal domain-containing protein</fullName>
    </recommendedName>
</protein>
<organism evidence="2 3">
    <name type="scientific">Adineta steineri</name>
    <dbReference type="NCBI Taxonomy" id="433720"/>
    <lineage>
        <taxon>Eukaryota</taxon>
        <taxon>Metazoa</taxon>
        <taxon>Spiralia</taxon>
        <taxon>Gnathifera</taxon>
        <taxon>Rotifera</taxon>
        <taxon>Eurotatoria</taxon>
        <taxon>Bdelloidea</taxon>
        <taxon>Adinetida</taxon>
        <taxon>Adinetidae</taxon>
        <taxon>Adineta</taxon>
    </lineage>
</organism>
<sequence length="71" mass="8125">MGDQETKKLFERLSQTVVPTHYDLTIQPYVDTFKFNGEVTIHIQVREPTDTVILYAADLQVDNAKIVSKSK</sequence>
<dbReference type="PANTHER" id="PTHR11533:SF174">
    <property type="entry name" value="PUROMYCIN-SENSITIVE AMINOPEPTIDASE-RELATED"/>
    <property type="match status" value="1"/>
</dbReference>
<name>A0A820DYH1_9BILA</name>
<feature type="domain" description="Aminopeptidase N-like N-terminal" evidence="1">
    <location>
        <begin position="18"/>
        <end position="68"/>
    </location>
</feature>
<dbReference type="GO" id="GO:0016020">
    <property type="term" value="C:membrane"/>
    <property type="evidence" value="ECO:0007669"/>
    <property type="project" value="TreeGrafter"/>
</dbReference>
<dbReference type="InterPro" id="IPR042097">
    <property type="entry name" value="Aminopeptidase_N-like_N_sf"/>
</dbReference>
<comment type="caution">
    <text evidence="2">The sequence shown here is derived from an EMBL/GenBank/DDBJ whole genome shotgun (WGS) entry which is preliminary data.</text>
</comment>
<gene>
    <name evidence="2" type="ORF">OXD698_LOCUS42848</name>
</gene>
<dbReference type="Gene3D" id="2.60.40.1730">
    <property type="entry name" value="tricorn interacting facor f3 domain"/>
    <property type="match status" value="1"/>
</dbReference>
<dbReference type="Proteomes" id="UP000663844">
    <property type="component" value="Unassembled WGS sequence"/>
</dbReference>
<dbReference type="InterPro" id="IPR050344">
    <property type="entry name" value="Peptidase_M1_aminopeptidases"/>
</dbReference>
<dbReference type="SUPFAM" id="SSF63737">
    <property type="entry name" value="Leukotriene A4 hydrolase N-terminal domain"/>
    <property type="match status" value="1"/>
</dbReference>
<proteinExistence type="predicted"/>
<reference evidence="2" key="1">
    <citation type="submission" date="2021-02" db="EMBL/GenBank/DDBJ databases">
        <authorList>
            <person name="Nowell W R."/>
        </authorList>
    </citation>
    <scope>NUCLEOTIDE SEQUENCE</scope>
</reference>
<dbReference type="InterPro" id="IPR045357">
    <property type="entry name" value="Aminopeptidase_N-like_N"/>
</dbReference>
<dbReference type="Pfam" id="PF17900">
    <property type="entry name" value="Peptidase_M1_N"/>
    <property type="match status" value="1"/>
</dbReference>
<dbReference type="GO" id="GO:0043171">
    <property type="term" value="P:peptide catabolic process"/>
    <property type="evidence" value="ECO:0007669"/>
    <property type="project" value="TreeGrafter"/>
</dbReference>
<dbReference type="AlphaFoldDB" id="A0A820DYH1"/>
<dbReference type="GO" id="GO:0008270">
    <property type="term" value="F:zinc ion binding"/>
    <property type="evidence" value="ECO:0007669"/>
    <property type="project" value="TreeGrafter"/>
</dbReference>
<accession>A0A820DYH1</accession>
<evidence type="ECO:0000313" key="3">
    <source>
        <dbReference type="Proteomes" id="UP000663844"/>
    </source>
</evidence>
<dbReference type="PANTHER" id="PTHR11533">
    <property type="entry name" value="PROTEASE M1 ZINC METALLOPROTEASE"/>
    <property type="match status" value="1"/>
</dbReference>
<dbReference type="GO" id="GO:0005737">
    <property type="term" value="C:cytoplasm"/>
    <property type="evidence" value="ECO:0007669"/>
    <property type="project" value="TreeGrafter"/>
</dbReference>
<dbReference type="GO" id="GO:0042277">
    <property type="term" value="F:peptide binding"/>
    <property type="evidence" value="ECO:0007669"/>
    <property type="project" value="TreeGrafter"/>
</dbReference>
<dbReference type="GO" id="GO:0006508">
    <property type="term" value="P:proteolysis"/>
    <property type="evidence" value="ECO:0007669"/>
    <property type="project" value="TreeGrafter"/>
</dbReference>
<evidence type="ECO:0000259" key="1">
    <source>
        <dbReference type="Pfam" id="PF17900"/>
    </source>
</evidence>
<dbReference type="GO" id="GO:0070006">
    <property type="term" value="F:metalloaminopeptidase activity"/>
    <property type="evidence" value="ECO:0007669"/>
    <property type="project" value="TreeGrafter"/>
</dbReference>
<evidence type="ECO:0000313" key="2">
    <source>
        <dbReference type="EMBL" id="CAF4239616.1"/>
    </source>
</evidence>
<feature type="non-terminal residue" evidence="2">
    <location>
        <position position="71"/>
    </location>
</feature>